<feature type="binding site" evidence="9">
    <location>
        <position position="13"/>
    </location>
    <ligand>
        <name>Zn(2+)</name>
        <dbReference type="ChEBI" id="CHEBI:29105"/>
        <label>1</label>
    </ligand>
</feature>
<gene>
    <name evidence="12" type="ORF">CB0940_02608</name>
    <name evidence="13" type="ORF">RHO25_004371</name>
</gene>
<feature type="binding site" evidence="9">
    <location>
        <position position="32"/>
    </location>
    <ligand>
        <name>Zn(2+)</name>
        <dbReference type="ChEBI" id="CHEBI:29105"/>
        <label>1</label>
    </ligand>
</feature>
<dbReference type="InterPro" id="IPR034004">
    <property type="entry name" value="Zn_ribbon_RPA12_C"/>
</dbReference>
<evidence type="ECO:0000256" key="4">
    <source>
        <dbReference type="ARBA" id="ARBA00022771"/>
    </source>
</evidence>
<keyword evidence="15" id="KW-1185">Reference proteome</keyword>
<dbReference type="PANTHER" id="PTHR11239">
    <property type="entry name" value="DNA-DIRECTED RNA POLYMERASE"/>
    <property type="match status" value="1"/>
</dbReference>
<evidence type="ECO:0000256" key="1">
    <source>
        <dbReference type="ARBA" id="ARBA00004604"/>
    </source>
</evidence>
<dbReference type="Proteomes" id="UP001302367">
    <property type="component" value="Chromosome 3"/>
</dbReference>
<keyword evidence="4 10" id="KW-0863">Zinc-finger</keyword>
<reference evidence="13 15" key="2">
    <citation type="submission" date="2023-09" db="EMBL/GenBank/DDBJ databases">
        <title>Complete-Gapless Cercospora beticola genome.</title>
        <authorList>
            <person name="Wyatt N.A."/>
            <person name="Spanner R.E."/>
            <person name="Bolton M.D."/>
        </authorList>
    </citation>
    <scope>NUCLEOTIDE SEQUENCE [LARGE SCALE GENOMIC DNA]</scope>
    <source>
        <strain evidence="13">Cb09-40</strain>
    </source>
</reference>
<dbReference type="InterPro" id="IPR001222">
    <property type="entry name" value="Znf_TFIIS"/>
</dbReference>
<dbReference type="PANTHER" id="PTHR11239:SF14">
    <property type="entry name" value="DNA-DIRECTED RNA POLYMERASE I SUBUNIT RPA12"/>
    <property type="match status" value="1"/>
</dbReference>
<evidence type="ECO:0000256" key="7">
    <source>
        <dbReference type="ARBA" id="ARBA00023242"/>
    </source>
</evidence>
<dbReference type="SUPFAM" id="SSF57783">
    <property type="entry name" value="Zinc beta-ribbon"/>
    <property type="match status" value="1"/>
</dbReference>
<organism evidence="12 14">
    <name type="scientific">Cercospora beticola</name>
    <name type="common">Sugarbeet leaf spot fungus</name>
    <dbReference type="NCBI Taxonomy" id="122368"/>
    <lineage>
        <taxon>Eukaryota</taxon>
        <taxon>Fungi</taxon>
        <taxon>Dikarya</taxon>
        <taxon>Ascomycota</taxon>
        <taxon>Pezizomycotina</taxon>
        <taxon>Dothideomycetes</taxon>
        <taxon>Dothideomycetidae</taxon>
        <taxon>Mycosphaerellales</taxon>
        <taxon>Mycosphaerellaceae</taxon>
        <taxon>Cercospora</taxon>
    </lineage>
</organism>
<feature type="binding site" evidence="9">
    <location>
        <position position="114"/>
    </location>
    <ligand>
        <name>Zn(2+)</name>
        <dbReference type="ChEBI" id="CHEBI:29105"/>
        <label>2</label>
    </ligand>
</feature>
<comment type="similarity">
    <text evidence="8">Belongs to the archaeal rpoM/eukaryotic RPA12/RPB9/RPC11 RNA polymerase family.</text>
</comment>
<evidence type="ECO:0000313" key="12">
    <source>
        <dbReference type="EMBL" id="PIA99505.1"/>
    </source>
</evidence>
<accession>A0A2G5I3W1</accession>
<name>A0A2G5I3W1_CERBT</name>
<dbReference type="OrthoDB" id="10056816at2759"/>
<keyword evidence="7 8" id="KW-0539">Nucleus</keyword>
<proteinExistence type="inferred from homology"/>
<evidence type="ECO:0000313" key="14">
    <source>
        <dbReference type="Proteomes" id="UP000230605"/>
    </source>
</evidence>
<dbReference type="EMBL" id="CP134186">
    <property type="protein sequence ID" value="WPA99752.1"/>
    <property type="molecule type" value="Genomic_DNA"/>
</dbReference>
<evidence type="ECO:0000256" key="9">
    <source>
        <dbReference type="PIRSR" id="PIRSR005586-1"/>
    </source>
</evidence>
<evidence type="ECO:0000256" key="3">
    <source>
        <dbReference type="ARBA" id="ARBA00022723"/>
    </source>
</evidence>
<feature type="zinc finger region" description="C4-type" evidence="10">
    <location>
        <begin position="10"/>
        <end position="32"/>
    </location>
</feature>
<dbReference type="Proteomes" id="UP000230605">
    <property type="component" value="Chromosome 3"/>
</dbReference>
<dbReference type="GO" id="GO:0006363">
    <property type="term" value="P:termination of RNA polymerase I transcription"/>
    <property type="evidence" value="ECO:0007669"/>
    <property type="project" value="TreeGrafter"/>
</dbReference>
<feature type="binding site" evidence="9">
    <location>
        <position position="29"/>
    </location>
    <ligand>
        <name>Zn(2+)</name>
        <dbReference type="ChEBI" id="CHEBI:29105"/>
        <label>1</label>
    </ligand>
</feature>
<feature type="binding site" evidence="9">
    <location>
        <position position="83"/>
    </location>
    <ligand>
        <name>Zn(2+)</name>
        <dbReference type="ChEBI" id="CHEBI:29105"/>
        <label>2</label>
    </ligand>
</feature>
<dbReference type="CDD" id="cd10507">
    <property type="entry name" value="Zn-ribbon_RPA12"/>
    <property type="match status" value="1"/>
</dbReference>
<evidence type="ECO:0000259" key="11">
    <source>
        <dbReference type="PROSITE" id="PS51133"/>
    </source>
</evidence>
<dbReference type="PROSITE" id="PS01030">
    <property type="entry name" value="RNA_POL_M_15KD"/>
    <property type="match status" value="1"/>
</dbReference>
<evidence type="ECO:0000256" key="10">
    <source>
        <dbReference type="PIRSR" id="PIRSR005586-2"/>
    </source>
</evidence>
<dbReference type="PROSITE" id="PS51133">
    <property type="entry name" value="ZF_TFIIS_2"/>
    <property type="match status" value="1"/>
</dbReference>
<evidence type="ECO:0000313" key="15">
    <source>
        <dbReference type="Proteomes" id="UP001302367"/>
    </source>
</evidence>
<evidence type="ECO:0000256" key="5">
    <source>
        <dbReference type="ARBA" id="ARBA00022833"/>
    </source>
</evidence>
<keyword evidence="6 8" id="KW-0804">Transcription</keyword>
<keyword evidence="3 9" id="KW-0479">Metal-binding</keyword>
<dbReference type="PIRSF" id="PIRSF005586">
    <property type="entry name" value="RNApol_RpoM"/>
    <property type="match status" value="1"/>
</dbReference>
<reference evidence="12 14" key="1">
    <citation type="submission" date="2015-10" db="EMBL/GenBank/DDBJ databases">
        <title>The cercosporin biosynthetic gene cluster was horizontally transferred to several fungal lineages and shown to be expanded in Cercospora beticola based on microsynteny with recipient genomes.</title>
        <authorList>
            <person name="De Jonge R."/>
            <person name="Ebert M.K."/>
            <person name="Suttle J.C."/>
            <person name="Jurick Ii W.M."/>
            <person name="Secor G.A."/>
            <person name="Thomma B.P."/>
            <person name="Van De Peer Y."/>
            <person name="Bolton M.D."/>
        </authorList>
    </citation>
    <scope>NUCLEOTIDE SEQUENCE [LARGE SCALE GENOMIC DNA]</scope>
    <source>
        <strain evidence="12 14">09-40</strain>
    </source>
</reference>
<dbReference type="SMART" id="SM00440">
    <property type="entry name" value="ZnF_C2C2"/>
    <property type="match status" value="1"/>
</dbReference>
<dbReference type="Pfam" id="PF01096">
    <property type="entry name" value="Zn_ribbon_TFIIS"/>
    <property type="match status" value="1"/>
</dbReference>
<feature type="domain" description="TFIIS-type" evidence="11">
    <location>
        <begin position="79"/>
        <end position="119"/>
    </location>
</feature>
<keyword evidence="2 8" id="KW-0240">DNA-directed RNA polymerase</keyword>
<feature type="binding site" evidence="9">
    <location>
        <position position="86"/>
    </location>
    <ligand>
        <name>Zn(2+)</name>
        <dbReference type="ChEBI" id="CHEBI:29105"/>
        <label>2</label>
    </ligand>
</feature>
<evidence type="ECO:0000256" key="6">
    <source>
        <dbReference type="ARBA" id="ARBA00023163"/>
    </source>
</evidence>
<dbReference type="GO" id="GO:0008270">
    <property type="term" value="F:zinc ion binding"/>
    <property type="evidence" value="ECO:0007669"/>
    <property type="project" value="UniProtKB-KW"/>
</dbReference>
<dbReference type="InterPro" id="IPR019761">
    <property type="entry name" value="DNA-dir_RNA_pol-M_15_CS"/>
</dbReference>
<dbReference type="Gene3D" id="2.20.25.10">
    <property type="match status" value="1"/>
</dbReference>
<evidence type="ECO:0000256" key="2">
    <source>
        <dbReference type="ARBA" id="ARBA00022478"/>
    </source>
</evidence>
<feature type="binding site" evidence="9">
    <location>
        <position position="10"/>
    </location>
    <ligand>
        <name>Zn(2+)</name>
        <dbReference type="ChEBI" id="CHEBI:29105"/>
        <label>1</label>
    </ligand>
</feature>
<comment type="subcellular location">
    <subcellularLocation>
        <location evidence="1">Nucleus</location>
        <location evidence="1">Nucleolus</location>
    </subcellularLocation>
</comment>
<dbReference type="GO" id="GO:0003899">
    <property type="term" value="F:DNA-directed RNA polymerase activity"/>
    <property type="evidence" value="ECO:0007669"/>
    <property type="project" value="InterPro"/>
</dbReference>
<keyword evidence="5 9" id="KW-0862">Zinc</keyword>
<comment type="function">
    <text evidence="8">DNA-dependent RNA polymerase catalyzes the transcription of DNA into RNA using the four ribonucleoside triphosphates as substrates.</text>
</comment>
<dbReference type="AlphaFoldDB" id="A0A2G5I3W1"/>
<dbReference type="GO" id="GO:0005736">
    <property type="term" value="C:RNA polymerase I complex"/>
    <property type="evidence" value="ECO:0007669"/>
    <property type="project" value="TreeGrafter"/>
</dbReference>
<sequence>MALVGGLCFCITCGNLLERVASSRLEISCAVCGSTNQNNWPHRKTETSRATTFPSALRTRLHGAIQEVSEEQLKKGQRIEQQCEKCSAPEMYFTELQLRSADEGTTIFYSCRKCGHRYKEDN</sequence>
<dbReference type="EMBL" id="LKMD01000101">
    <property type="protein sequence ID" value="PIA99505.1"/>
    <property type="molecule type" value="Genomic_DNA"/>
</dbReference>
<evidence type="ECO:0000256" key="8">
    <source>
        <dbReference type="PIRNR" id="PIRNR005586"/>
    </source>
</evidence>
<evidence type="ECO:0000313" key="13">
    <source>
        <dbReference type="EMBL" id="WPA99752.1"/>
    </source>
</evidence>
<dbReference type="InterPro" id="IPR012164">
    <property type="entry name" value="Rpa12/Rpb9/Rpc10/TFS"/>
</dbReference>
<feature type="binding site" evidence="9">
    <location>
        <position position="111"/>
    </location>
    <ligand>
        <name>Zn(2+)</name>
        <dbReference type="ChEBI" id="CHEBI:29105"/>
        <label>2</label>
    </ligand>
</feature>
<dbReference type="GO" id="GO:0003676">
    <property type="term" value="F:nucleic acid binding"/>
    <property type="evidence" value="ECO:0007669"/>
    <property type="project" value="InterPro"/>
</dbReference>
<protein>
    <recommendedName>
        <fullName evidence="8">DNA-directed RNA polymerase subunit</fullName>
    </recommendedName>
</protein>